<dbReference type="Pfam" id="PF03845">
    <property type="entry name" value="Spore_permease"/>
    <property type="match status" value="1"/>
</dbReference>
<evidence type="ECO:0000256" key="8">
    <source>
        <dbReference type="SAM" id="Phobius"/>
    </source>
</evidence>
<feature type="transmembrane region" description="Helical" evidence="8">
    <location>
        <begin position="185"/>
        <end position="206"/>
    </location>
</feature>
<evidence type="ECO:0000313" key="10">
    <source>
        <dbReference type="Proteomes" id="UP000831880"/>
    </source>
</evidence>
<feature type="transmembrane region" description="Helical" evidence="8">
    <location>
        <begin position="143"/>
        <end position="165"/>
    </location>
</feature>
<keyword evidence="10" id="KW-1185">Reference proteome</keyword>
<evidence type="ECO:0000256" key="1">
    <source>
        <dbReference type="ARBA" id="ARBA00004141"/>
    </source>
</evidence>
<feature type="transmembrane region" description="Helical" evidence="8">
    <location>
        <begin position="12"/>
        <end position="30"/>
    </location>
</feature>
<keyword evidence="5 8" id="KW-0812">Transmembrane</keyword>
<protein>
    <submittedName>
        <fullName evidence="9">Spore germination protein</fullName>
    </submittedName>
</protein>
<dbReference type="Proteomes" id="UP000831880">
    <property type="component" value="Chromosome"/>
</dbReference>
<gene>
    <name evidence="9" type="ORF">MUO14_06720</name>
</gene>
<feature type="transmembrane region" description="Helical" evidence="8">
    <location>
        <begin position="226"/>
        <end position="248"/>
    </location>
</feature>
<keyword evidence="4" id="KW-0309">Germination</keyword>
<comment type="subcellular location">
    <subcellularLocation>
        <location evidence="1">Membrane</location>
        <topology evidence="1">Multi-pass membrane protein</topology>
    </subcellularLocation>
</comment>
<evidence type="ECO:0000256" key="2">
    <source>
        <dbReference type="ARBA" id="ARBA00007998"/>
    </source>
</evidence>
<organism evidence="9 10">
    <name type="scientific">Halobacillus shinanisalinarum</name>
    <dbReference type="NCBI Taxonomy" id="2932258"/>
    <lineage>
        <taxon>Bacteria</taxon>
        <taxon>Bacillati</taxon>
        <taxon>Bacillota</taxon>
        <taxon>Bacilli</taxon>
        <taxon>Bacillales</taxon>
        <taxon>Bacillaceae</taxon>
        <taxon>Halobacillus</taxon>
    </lineage>
</organism>
<dbReference type="RefSeq" id="WP_244754479.1">
    <property type="nucleotide sequence ID" value="NZ_CP095074.1"/>
</dbReference>
<dbReference type="PANTHER" id="PTHR34975:SF2">
    <property type="entry name" value="SPORE GERMINATION PROTEIN A2"/>
    <property type="match status" value="1"/>
</dbReference>
<feature type="transmembrane region" description="Helical" evidence="8">
    <location>
        <begin position="268"/>
        <end position="293"/>
    </location>
</feature>
<evidence type="ECO:0000256" key="6">
    <source>
        <dbReference type="ARBA" id="ARBA00022989"/>
    </source>
</evidence>
<accession>A0ABY4H2V7</accession>
<feature type="transmembrane region" description="Helical" evidence="8">
    <location>
        <begin position="77"/>
        <end position="95"/>
    </location>
</feature>
<comment type="similarity">
    <text evidence="2">Belongs to the amino acid-polyamine-organocation (APC) superfamily. Spore germination protein (SGP) (TC 2.A.3.9) family.</text>
</comment>
<feature type="transmembrane region" description="Helical" evidence="8">
    <location>
        <begin position="305"/>
        <end position="325"/>
    </location>
</feature>
<dbReference type="NCBIfam" id="TIGR00912">
    <property type="entry name" value="2A0309"/>
    <property type="match status" value="1"/>
</dbReference>
<name>A0ABY4H2V7_9BACI</name>
<dbReference type="PANTHER" id="PTHR34975">
    <property type="entry name" value="SPORE GERMINATION PROTEIN A2"/>
    <property type="match status" value="1"/>
</dbReference>
<evidence type="ECO:0000256" key="7">
    <source>
        <dbReference type="ARBA" id="ARBA00023136"/>
    </source>
</evidence>
<reference evidence="9 10" key="1">
    <citation type="submission" date="2022-04" db="EMBL/GenBank/DDBJ databases">
        <title>Halobacillus sp. isolated from saltern.</title>
        <authorList>
            <person name="Won M."/>
            <person name="Lee C.-M."/>
            <person name="Woen H.-Y."/>
            <person name="Kwon S.-W."/>
        </authorList>
    </citation>
    <scope>NUCLEOTIDE SEQUENCE [LARGE SCALE GENOMIC DNA]</scope>
    <source>
        <strain evidence="9 10">SSTM10-2</strain>
    </source>
</reference>
<feature type="transmembrane region" description="Helical" evidence="8">
    <location>
        <begin position="36"/>
        <end position="57"/>
    </location>
</feature>
<feature type="transmembrane region" description="Helical" evidence="8">
    <location>
        <begin position="110"/>
        <end position="131"/>
    </location>
</feature>
<keyword evidence="6 8" id="KW-1133">Transmembrane helix</keyword>
<evidence type="ECO:0000256" key="5">
    <source>
        <dbReference type="ARBA" id="ARBA00022692"/>
    </source>
</evidence>
<keyword evidence="3" id="KW-0813">Transport</keyword>
<evidence type="ECO:0000256" key="4">
    <source>
        <dbReference type="ARBA" id="ARBA00022544"/>
    </source>
</evidence>
<dbReference type="EMBL" id="CP095074">
    <property type="protein sequence ID" value="UOQ94636.1"/>
    <property type="molecule type" value="Genomic_DNA"/>
</dbReference>
<evidence type="ECO:0000256" key="3">
    <source>
        <dbReference type="ARBA" id="ARBA00022448"/>
    </source>
</evidence>
<feature type="transmembrane region" description="Helical" evidence="8">
    <location>
        <begin position="337"/>
        <end position="357"/>
    </location>
</feature>
<evidence type="ECO:0000313" key="9">
    <source>
        <dbReference type="EMBL" id="UOQ94636.1"/>
    </source>
</evidence>
<sequence>MEKAKISGGQLFILMFLFELGTAIVIGPGLGAEKDAWLAVLLGLITGMILFLAYYTLYRFYPDQPLTEYTKEILGKYIGSIVGILYLFYFLYVAARDLRDFGELLTASTYIYTPMFVINAIMILAVAFVLRHGIEVLARTGEIFFFVLMFVGIVGTIMVFVSGMLEVKQLLPVLENGWKPVLTTWPVTYTFPFGEMIAFTVLLPYLNRPKLGIRVGWSAMSFSGILLMWVVAMDIAVLGVYVATRSTFPLLSSIGLVNMTGFFQRLDVVVVLTLIIGGFFKIAVFFYAALISATEIFRVSTFTRLVLPFSIVILLSSMTVANNYAGHIKEGLKATTYYVSLPLQTGIPLLLLVIALIRRHFKTR</sequence>
<keyword evidence="7 8" id="KW-0472">Membrane</keyword>
<dbReference type="InterPro" id="IPR004761">
    <property type="entry name" value="Spore_GerAB"/>
</dbReference>
<proteinExistence type="inferred from homology"/>